<reference evidence="4 5" key="1">
    <citation type="submission" date="2024-10" db="EMBL/GenBank/DDBJ databases">
        <authorList>
            <person name="Topkara A.R."/>
            <person name="Saygin H."/>
        </authorList>
    </citation>
    <scope>NUCLEOTIDE SEQUENCE [LARGE SCALE GENOMIC DNA]</scope>
    <source>
        <strain evidence="4 5">M3C6</strain>
    </source>
</reference>
<dbReference type="PANTHER" id="PTHR33495:SF2">
    <property type="entry name" value="ANTI-SIGMA FACTOR ANTAGONIST TM_1081-RELATED"/>
    <property type="match status" value="1"/>
</dbReference>
<dbReference type="InterPro" id="IPR036513">
    <property type="entry name" value="STAS_dom_sf"/>
</dbReference>
<accession>A0ABW7AH55</accession>
<comment type="caution">
    <text evidence="4">The sequence shown here is derived from an EMBL/GenBank/DDBJ whole genome shotgun (WGS) entry which is preliminary data.</text>
</comment>
<dbReference type="CDD" id="cd07043">
    <property type="entry name" value="STAS_anti-anti-sigma_factors"/>
    <property type="match status" value="1"/>
</dbReference>
<dbReference type="SUPFAM" id="SSF52091">
    <property type="entry name" value="SpoIIaa-like"/>
    <property type="match status" value="1"/>
</dbReference>
<dbReference type="RefSeq" id="WP_393169779.1">
    <property type="nucleotide sequence ID" value="NZ_JBICRM010000016.1"/>
</dbReference>
<protein>
    <recommendedName>
        <fullName evidence="2">Anti-sigma factor antagonist</fullName>
    </recommendedName>
</protein>
<comment type="similarity">
    <text evidence="1 2">Belongs to the anti-sigma-factor antagonist family.</text>
</comment>
<gene>
    <name evidence="4" type="ORF">ACFLIM_26190</name>
</gene>
<sequence>MRGLELEVIEPVGDCAIFRVAGEIDLFTAPQLREQVLDLAGKGIVHLVADMSGVEFLDSTGLGVLVGGLKRLRMNDGSLDLVLCTERVLRIFTITGLVTVFPPHPTVPAAIAANPHWVRTVEREAGSVEEWCRQHGL</sequence>
<evidence type="ECO:0000256" key="2">
    <source>
        <dbReference type="RuleBase" id="RU003749"/>
    </source>
</evidence>
<feature type="domain" description="STAS" evidence="3">
    <location>
        <begin position="5"/>
        <end position="114"/>
    </location>
</feature>
<dbReference type="Gene3D" id="3.30.750.24">
    <property type="entry name" value="STAS domain"/>
    <property type="match status" value="1"/>
</dbReference>
<proteinExistence type="inferred from homology"/>
<dbReference type="Pfam" id="PF01740">
    <property type="entry name" value="STAS"/>
    <property type="match status" value="1"/>
</dbReference>
<dbReference type="NCBIfam" id="TIGR00377">
    <property type="entry name" value="ant_ant_sig"/>
    <property type="match status" value="1"/>
</dbReference>
<dbReference type="EMBL" id="JBICRM010000016">
    <property type="protein sequence ID" value="MFG1706683.1"/>
    <property type="molecule type" value="Genomic_DNA"/>
</dbReference>
<organism evidence="4 5">
    <name type="scientific">Nonomuraea marmarensis</name>
    <dbReference type="NCBI Taxonomy" id="3351344"/>
    <lineage>
        <taxon>Bacteria</taxon>
        <taxon>Bacillati</taxon>
        <taxon>Actinomycetota</taxon>
        <taxon>Actinomycetes</taxon>
        <taxon>Streptosporangiales</taxon>
        <taxon>Streptosporangiaceae</taxon>
        <taxon>Nonomuraea</taxon>
    </lineage>
</organism>
<dbReference type="PROSITE" id="PS50801">
    <property type="entry name" value="STAS"/>
    <property type="match status" value="1"/>
</dbReference>
<evidence type="ECO:0000313" key="4">
    <source>
        <dbReference type="EMBL" id="MFG1706683.1"/>
    </source>
</evidence>
<evidence type="ECO:0000259" key="3">
    <source>
        <dbReference type="PROSITE" id="PS50801"/>
    </source>
</evidence>
<dbReference type="InterPro" id="IPR002645">
    <property type="entry name" value="STAS_dom"/>
</dbReference>
<dbReference type="InterPro" id="IPR003658">
    <property type="entry name" value="Anti-sigma_ant"/>
</dbReference>
<keyword evidence="5" id="KW-1185">Reference proteome</keyword>
<dbReference type="Proteomes" id="UP001603978">
    <property type="component" value="Unassembled WGS sequence"/>
</dbReference>
<name>A0ABW7AH55_9ACTN</name>
<evidence type="ECO:0000313" key="5">
    <source>
        <dbReference type="Proteomes" id="UP001603978"/>
    </source>
</evidence>
<dbReference type="PANTHER" id="PTHR33495">
    <property type="entry name" value="ANTI-SIGMA FACTOR ANTAGONIST TM_1081-RELATED-RELATED"/>
    <property type="match status" value="1"/>
</dbReference>
<evidence type="ECO:0000256" key="1">
    <source>
        <dbReference type="ARBA" id="ARBA00009013"/>
    </source>
</evidence>